<dbReference type="AlphaFoldDB" id="F3PPE7"/>
<keyword evidence="10" id="KW-1185">Reference proteome</keyword>
<dbReference type="GO" id="GO:0000272">
    <property type="term" value="P:polysaccharide catabolic process"/>
    <property type="evidence" value="ECO:0007669"/>
    <property type="project" value="TreeGrafter"/>
</dbReference>
<dbReference type="SUPFAM" id="SSF48208">
    <property type="entry name" value="Six-hairpin glycosidases"/>
    <property type="match status" value="1"/>
</dbReference>
<dbReference type="GeneID" id="86048370"/>
<evidence type="ECO:0000259" key="8">
    <source>
        <dbReference type="Pfam" id="PF05426"/>
    </source>
</evidence>
<dbReference type="EMBL" id="AFBN01000010">
    <property type="protein sequence ID" value="EGF59352.1"/>
    <property type="molecule type" value="Genomic_DNA"/>
</dbReference>
<accession>F3PPE7</accession>
<dbReference type="Proteomes" id="UP000003416">
    <property type="component" value="Unassembled WGS sequence"/>
</dbReference>
<evidence type="ECO:0000313" key="10">
    <source>
        <dbReference type="Proteomes" id="UP000003416"/>
    </source>
</evidence>
<feature type="active site" description="Proton donor" evidence="5">
    <location>
        <position position="558"/>
    </location>
</feature>
<keyword evidence="2 9" id="KW-0378">Hydrolase</keyword>
<feature type="signal peptide" evidence="7">
    <location>
        <begin position="1"/>
        <end position="21"/>
    </location>
</feature>
<dbReference type="InterPro" id="IPR012341">
    <property type="entry name" value="6hp_glycosidase-like_sf"/>
</dbReference>
<dbReference type="GO" id="GO:0052757">
    <property type="term" value="F:chondroitin hydrolase activity"/>
    <property type="evidence" value="ECO:0007669"/>
    <property type="project" value="TreeGrafter"/>
</dbReference>
<evidence type="ECO:0000256" key="3">
    <source>
        <dbReference type="ARBA" id="ARBA00023239"/>
    </source>
</evidence>
<evidence type="ECO:0000256" key="1">
    <source>
        <dbReference type="ARBA" id="ARBA00022729"/>
    </source>
</evidence>
<feature type="binding site" evidence="6">
    <location>
        <position position="634"/>
    </location>
    <ligand>
        <name>substrate</name>
    </ligand>
</feature>
<dbReference type="STRING" id="763034.HMPREF9446_00587"/>
<protein>
    <submittedName>
        <fullName evidence="9">Glycosyl hydrolase, family 88</fullName>
    </submittedName>
</protein>
<dbReference type="Gene3D" id="1.50.10.100">
    <property type="entry name" value="Chondroitin AC/alginate lyase"/>
    <property type="match status" value="1"/>
</dbReference>
<name>F3PPE7_9BACE</name>
<dbReference type="Pfam" id="PF05426">
    <property type="entry name" value="Alginate_lyase"/>
    <property type="match status" value="1"/>
</dbReference>
<dbReference type="Pfam" id="PF07470">
    <property type="entry name" value="Glyco_hydro_88"/>
    <property type="match status" value="1"/>
</dbReference>
<dbReference type="InterPro" id="IPR008397">
    <property type="entry name" value="Alginate_lyase_dom"/>
</dbReference>
<feature type="domain" description="Alginate lyase" evidence="8">
    <location>
        <begin position="63"/>
        <end position="338"/>
    </location>
</feature>
<keyword evidence="1 7" id="KW-0732">Signal</keyword>
<dbReference type="PANTHER" id="PTHR36845">
    <property type="entry name" value="HYDROLASE, PUTATIVE (AFU_ORTHOLOGUE AFUA_7G05090)-RELATED"/>
    <property type="match status" value="1"/>
</dbReference>
<evidence type="ECO:0000256" key="7">
    <source>
        <dbReference type="SAM" id="SignalP"/>
    </source>
</evidence>
<evidence type="ECO:0000313" key="9">
    <source>
        <dbReference type="EMBL" id="EGF59352.1"/>
    </source>
</evidence>
<dbReference type="SUPFAM" id="SSF48230">
    <property type="entry name" value="Chondroitin AC/alginate lyase"/>
    <property type="match status" value="1"/>
</dbReference>
<dbReference type="InterPro" id="IPR010905">
    <property type="entry name" value="Glyco_hydro_88"/>
</dbReference>
<evidence type="ECO:0000256" key="5">
    <source>
        <dbReference type="PIRSR" id="PIRSR610905-1"/>
    </source>
</evidence>
<feature type="binding site" evidence="6">
    <location>
        <position position="630"/>
    </location>
    <ligand>
        <name>substrate</name>
    </ligand>
</feature>
<dbReference type="HOGENOM" id="CLU_019297_0_0_10"/>
<organism evidence="9 10">
    <name type="scientific">Bacteroides fluxus YIT 12057</name>
    <dbReference type="NCBI Taxonomy" id="763034"/>
    <lineage>
        <taxon>Bacteria</taxon>
        <taxon>Pseudomonadati</taxon>
        <taxon>Bacteroidota</taxon>
        <taxon>Bacteroidia</taxon>
        <taxon>Bacteroidales</taxon>
        <taxon>Bacteroidaceae</taxon>
        <taxon>Bacteroides</taxon>
    </lineage>
</organism>
<dbReference type="InterPro" id="IPR052369">
    <property type="entry name" value="UG_Glycosaminoglycan_Hydrolase"/>
</dbReference>
<evidence type="ECO:0000256" key="6">
    <source>
        <dbReference type="PIRSR" id="PIRSR610905-2"/>
    </source>
</evidence>
<dbReference type="InterPro" id="IPR008929">
    <property type="entry name" value="Chondroitin_lyas"/>
</dbReference>
<comment type="similarity">
    <text evidence="4">Belongs to the glycosyl hydrolase 88 family.</text>
</comment>
<keyword evidence="3" id="KW-0456">Lyase</keyword>
<evidence type="ECO:0000256" key="2">
    <source>
        <dbReference type="ARBA" id="ARBA00022801"/>
    </source>
</evidence>
<dbReference type="RefSeq" id="WP_009123846.1">
    <property type="nucleotide sequence ID" value="NZ_GL882611.1"/>
</dbReference>
<sequence length="788" mass="90713">MKLKAVKWTLAILFLAPCTQAQSIWDTTHLANVKQSIGEPFYATAYQALKEEADQTLDTQPLSVMMKEKTPASGDKHDYMSQARYYWPDPTKPDGLPYINRDGVSNPELNKLDRNRLGVTANRITTLALAWYFSGDEKYARKATELIRVWFLNKATRMNPNLEYAQVTPGHNNDKGRCYGLIDTYSFVEMLDAVALLEQSKSFTAKDSKQLKAWFTRLTDWMLTSQQGKEEATGANNHSVAYDAQIIAFSLYTGNKKQAQRVIDAFPERRIFPQIEPDGRQPHELRRTLAFHYSQYNLTHFIDIMLMAKKLGSNIDNATSTDGRNFYKAMDFLAPYVGKSLVEWPYQQISGWEHSQQNLCKDLYRTATYLNPARKDYLQLYYAHRILEPQDSFNLLYVKATETDHAYAFAAGQLELAMKCADKAKKEEKNAAKRRVIPRSIHKDGSLAMIHPHDWCSGFFAGSLWQMYAYTHNDYWRQSAISWTWPIEESKWHKGTHDLGFMMYDSFGKAYELTGERSYLDVVLQSAQTLITRYSPKVKSIRSWDHNRDKWKYPVIIDNMMNLEMLFRATQLTGDSVYWKVAVNHANTTMKNHFRPDYSSYHVVDYDPETGEVRMKCTHQGNSDDSFWSRGQAWGLYGFAMCYRFTKDPAYLEQSENIADFFLNLPNMPADGVPYWDMKMDIIKDCTPEKINPDVPRDASAAALIASGLYELCTYVSPEKGKQYKTVADKIVSNLHKHYQAAPDTHYGFLLLHSTGHHPGGSEIDVPLNYADYFYLEALARKEALNIK</sequence>
<dbReference type="PANTHER" id="PTHR36845:SF1">
    <property type="entry name" value="HYDROLASE, PUTATIVE (AFU_ORTHOLOGUE AFUA_7G05090)-RELATED"/>
    <property type="match status" value="1"/>
</dbReference>
<dbReference type="eggNOG" id="COG4225">
    <property type="taxonomic scope" value="Bacteria"/>
</dbReference>
<dbReference type="InterPro" id="IPR008928">
    <property type="entry name" value="6-hairpin_glycosidase_sf"/>
</dbReference>
<dbReference type="GO" id="GO:0016829">
    <property type="term" value="F:lyase activity"/>
    <property type="evidence" value="ECO:0007669"/>
    <property type="project" value="UniProtKB-KW"/>
</dbReference>
<feature type="active site" description="Nucleophile" evidence="5">
    <location>
        <position position="498"/>
    </location>
</feature>
<evidence type="ECO:0000256" key="4">
    <source>
        <dbReference type="ARBA" id="ARBA00038358"/>
    </source>
</evidence>
<feature type="binding site" evidence="6">
    <location>
        <position position="618"/>
    </location>
    <ligand>
        <name>substrate</name>
    </ligand>
</feature>
<feature type="binding site" evidence="6">
    <location>
        <position position="498"/>
    </location>
    <ligand>
        <name>substrate</name>
    </ligand>
</feature>
<comment type="caution">
    <text evidence="9">The sequence shown here is derived from an EMBL/GenBank/DDBJ whole genome shotgun (WGS) entry which is preliminary data.</text>
</comment>
<proteinExistence type="inferred from homology"/>
<feature type="binding site" evidence="6">
    <location>
        <position position="558"/>
    </location>
    <ligand>
        <name>substrate</name>
    </ligand>
</feature>
<dbReference type="Gene3D" id="1.50.10.10">
    <property type="match status" value="1"/>
</dbReference>
<feature type="chain" id="PRO_5003304648" evidence="7">
    <location>
        <begin position="22"/>
        <end position="788"/>
    </location>
</feature>
<gene>
    <name evidence="9" type="ORF">HMPREF9446_00587</name>
</gene>
<reference evidence="9 10" key="1">
    <citation type="submission" date="2011-02" db="EMBL/GenBank/DDBJ databases">
        <authorList>
            <person name="Weinstock G."/>
            <person name="Sodergren E."/>
            <person name="Clifton S."/>
            <person name="Fulton L."/>
            <person name="Fulton B."/>
            <person name="Courtney L."/>
            <person name="Fronick C."/>
            <person name="Harrison M."/>
            <person name="Strong C."/>
            <person name="Farmer C."/>
            <person name="Delahaunty K."/>
            <person name="Markovic C."/>
            <person name="Hall O."/>
            <person name="Minx P."/>
            <person name="Tomlinson C."/>
            <person name="Mitreva M."/>
            <person name="Hou S."/>
            <person name="Chen J."/>
            <person name="Wollam A."/>
            <person name="Pepin K.H."/>
            <person name="Johnson M."/>
            <person name="Bhonagiri V."/>
            <person name="Zhang X."/>
            <person name="Suruliraj S."/>
            <person name="Warren W."/>
            <person name="Chinwalla A."/>
            <person name="Mardis E.R."/>
            <person name="Wilson R.K."/>
        </authorList>
    </citation>
    <scope>NUCLEOTIDE SEQUENCE [LARGE SCALE GENOMIC DNA]</scope>
    <source>
        <strain evidence="9 10">YIT 12057</strain>
    </source>
</reference>
<dbReference type="GO" id="GO:0042597">
    <property type="term" value="C:periplasmic space"/>
    <property type="evidence" value="ECO:0007669"/>
    <property type="project" value="InterPro"/>
</dbReference>